<keyword evidence="11 18" id="KW-0812">Transmembrane</keyword>
<dbReference type="Proteomes" id="UP000216943">
    <property type="component" value="Unassembled WGS sequence"/>
</dbReference>
<evidence type="ECO:0000256" key="9">
    <source>
        <dbReference type="ARBA" id="ARBA00022516"/>
    </source>
</evidence>
<sequence length="334" mass="37940">MNIKEKILKGRFIVSVIYLLVFLVFFLFSFLLKDSNGVGAIITRVIMMVITFSVVAWMTYELLKAFDIHYIVAIILALATLASLLAHFDNFRTIFDQNPHETESVTGSVITMQMVVSTLKDILKNWRIYLIFLIEVTVVFAFYLVQVKRKVILSRPNVIASNMLLIAVSLFLLIIFFNGLLNIFILFPEFALLIVFVPVITDTSAFLGGILLGRKFIRRKFAPFVSPKKTWEGTLIGFLAGAILVQIIYWSFNIQGKFFFSTSPDSASVAAFAIYLTIILPIFSIVGDLYFSYIKRVNLLKDYSKILGNHGGLLDRFDSIIFVNFFALLAISFY</sequence>
<feature type="transmembrane region" description="Helical" evidence="19">
    <location>
        <begin position="126"/>
        <end position="145"/>
    </location>
</feature>
<comment type="caution">
    <text evidence="20">The sequence shown here is derived from an EMBL/GenBank/DDBJ whole genome shotgun (WGS) entry which is preliminary data.</text>
</comment>
<evidence type="ECO:0000256" key="14">
    <source>
        <dbReference type="ARBA" id="ARBA00023098"/>
    </source>
</evidence>
<dbReference type="GO" id="GO:0004605">
    <property type="term" value="F:phosphatidate cytidylyltransferase activity"/>
    <property type="evidence" value="ECO:0007669"/>
    <property type="project" value="UniProtKB-EC"/>
</dbReference>
<feature type="transmembrane region" description="Helical" evidence="19">
    <location>
        <begin position="12"/>
        <end position="32"/>
    </location>
</feature>
<keyword evidence="15 19" id="KW-0472">Membrane</keyword>
<dbReference type="EC" id="2.7.7.41" evidence="6 18"/>
<reference evidence="21" key="1">
    <citation type="submission" date="2017-08" db="EMBL/GenBank/DDBJ databases">
        <authorList>
            <person name="Alvarez-Ponce D."/>
            <person name="Weitzman C.L."/>
            <person name="Tillett R.L."/>
            <person name="Sandmeier F.C."/>
            <person name="Tracy C.R."/>
        </authorList>
    </citation>
    <scope>NUCLEOTIDE SEQUENCE [LARGE SCALE GENOMIC DNA]</scope>
    <source>
        <strain evidence="21">723</strain>
    </source>
</reference>
<keyword evidence="10 18" id="KW-0808">Transferase</keyword>
<dbReference type="PROSITE" id="PS01315">
    <property type="entry name" value="CDS"/>
    <property type="match status" value="1"/>
</dbReference>
<keyword evidence="9" id="KW-0444">Lipid biosynthesis</keyword>
<keyword evidence="12 18" id="KW-0548">Nucleotidyltransferase</keyword>
<evidence type="ECO:0000313" key="21">
    <source>
        <dbReference type="Proteomes" id="UP000216943"/>
    </source>
</evidence>
<evidence type="ECO:0000313" key="20">
    <source>
        <dbReference type="EMBL" id="PAK21699.1"/>
    </source>
</evidence>
<protein>
    <recommendedName>
        <fullName evidence="7 18">Phosphatidate cytidylyltransferase</fullName>
        <ecNumber evidence="6 18">2.7.7.41</ecNumber>
    </recommendedName>
</protein>
<evidence type="ECO:0000256" key="11">
    <source>
        <dbReference type="ARBA" id="ARBA00022692"/>
    </source>
</evidence>
<dbReference type="InterPro" id="IPR000374">
    <property type="entry name" value="PC_trans"/>
</dbReference>
<evidence type="ECO:0000256" key="7">
    <source>
        <dbReference type="ARBA" id="ARBA00019373"/>
    </source>
</evidence>
<keyword evidence="16" id="KW-0594">Phospholipid biosynthesis</keyword>
<evidence type="ECO:0000256" key="12">
    <source>
        <dbReference type="ARBA" id="ARBA00022695"/>
    </source>
</evidence>
<evidence type="ECO:0000256" key="17">
    <source>
        <dbReference type="ARBA" id="ARBA00023264"/>
    </source>
</evidence>
<evidence type="ECO:0000256" key="1">
    <source>
        <dbReference type="ARBA" id="ARBA00001698"/>
    </source>
</evidence>
<feature type="transmembrane region" description="Helical" evidence="19">
    <location>
        <begin position="190"/>
        <end position="212"/>
    </location>
</feature>
<keyword evidence="8" id="KW-1003">Cell membrane</keyword>
<feature type="transmembrane region" description="Helical" evidence="19">
    <location>
        <begin position="272"/>
        <end position="293"/>
    </location>
</feature>
<gene>
    <name evidence="20" type="ORF">CJJ23_01010</name>
</gene>
<keyword evidence="17" id="KW-1208">Phospholipid metabolism</keyword>
<evidence type="ECO:0000256" key="4">
    <source>
        <dbReference type="ARBA" id="ARBA00005189"/>
    </source>
</evidence>
<evidence type="ECO:0000256" key="15">
    <source>
        <dbReference type="ARBA" id="ARBA00023136"/>
    </source>
</evidence>
<dbReference type="OrthoDB" id="9799199at2"/>
<evidence type="ECO:0000256" key="3">
    <source>
        <dbReference type="ARBA" id="ARBA00005119"/>
    </source>
</evidence>
<name>A0A269TJP6_9BACT</name>
<comment type="pathway">
    <text evidence="4">Lipid metabolism.</text>
</comment>
<dbReference type="GO" id="GO:0016024">
    <property type="term" value="P:CDP-diacylglycerol biosynthetic process"/>
    <property type="evidence" value="ECO:0007669"/>
    <property type="project" value="UniProtKB-UniPathway"/>
</dbReference>
<keyword evidence="13 19" id="KW-1133">Transmembrane helix</keyword>
<proteinExistence type="inferred from homology"/>
<evidence type="ECO:0000256" key="6">
    <source>
        <dbReference type="ARBA" id="ARBA00012487"/>
    </source>
</evidence>
<feature type="transmembrane region" description="Helical" evidence="19">
    <location>
        <begin position="38"/>
        <end position="58"/>
    </location>
</feature>
<evidence type="ECO:0000256" key="13">
    <source>
        <dbReference type="ARBA" id="ARBA00022989"/>
    </source>
</evidence>
<evidence type="ECO:0000256" key="5">
    <source>
        <dbReference type="ARBA" id="ARBA00010185"/>
    </source>
</evidence>
<dbReference type="PANTHER" id="PTHR46382:SF1">
    <property type="entry name" value="PHOSPHATIDATE CYTIDYLYLTRANSFERASE"/>
    <property type="match status" value="1"/>
</dbReference>
<evidence type="ECO:0000256" key="8">
    <source>
        <dbReference type="ARBA" id="ARBA00022475"/>
    </source>
</evidence>
<accession>A0A269TJP6</accession>
<dbReference type="Pfam" id="PF01148">
    <property type="entry name" value="CTP_transf_1"/>
    <property type="match status" value="1"/>
</dbReference>
<comment type="pathway">
    <text evidence="3 18">Phospholipid metabolism; CDP-diacylglycerol biosynthesis; CDP-diacylglycerol from sn-glycerol 3-phosphate: step 3/3.</text>
</comment>
<comment type="subcellular location">
    <subcellularLocation>
        <location evidence="2">Cell membrane</location>
        <topology evidence="2">Multi-pass membrane protein</topology>
    </subcellularLocation>
</comment>
<dbReference type="PANTHER" id="PTHR46382">
    <property type="entry name" value="PHOSPHATIDATE CYTIDYLYLTRANSFERASE"/>
    <property type="match status" value="1"/>
</dbReference>
<evidence type="ECO:0000256" key="16">
    <source>
        <dbReference type="ARBA" id="ARBA00023209"/>
    </source>
</evidence>
<dbReference type="AlphaFoldDB" id="A0A269TJP6"/>
<evidence type="ECO:0000256" key="10">
    <source>
        <dbReference type="ARBA" id="ARBA00022679"/>
    </source>
</evidence>
<evidence type="ECO:0000256" key="19">
    <source>
        <dbReference type="SAM" id="Phobius"/>
    </source>
</evidence>
<feature type="transmembrane region" description="Helical" evidence="19">
    <location>
        <begin position="157"/>
        <end position="184"/>
    </location>
</feature>
<organism evidence="20 21">
    <name type="scientific">Mycoplasmopsis agassizii</name>
    <dbReference type="NCBI Taxonomy" id="33922"/>
    <lineage>
        <taxon>Bacteria</taxon>
        <taxon>Bacillati</taxon>
        <taxon>Mycoplasmatota</taxon>
        <taxon>Mycoplasmoidales</taxon>
        <taxon>Metamycoplasmataceae</taxon>
        <taxon>Mycoplasmopsis</taxon>
    </lineage>
</organism>
<feature type="transmembrane region" description="Helical" evidence="19">
    <location>
        <begin position="70"/>
        <end position="88"/>
    </location>
</feature>
<comment type="catalytic activity">
    <reaction evidence="1 18">
        <text>a 1,2-diacyl-sn-glycero-3-phosphate + CTP + H(+) = a CDP-1,2-diacyl-sn-glycerol + diphosphate</text>
        <dbReference type="Rhea" id="RHEA:16229"/>
        <dbReference type="ChEBI" id="CHEBI:15378"/>
        <dbReference type="ChEBI" id="CHEBI:33019"/>
        <dbReference type="ChEBI" id="CHEBI:37563"/>
        <dbReference type="ChEBI" id="CHEBI:58332"/>
        <dbReference type="ChEBI" id="CHEBI:58608"/>
        <dbReference type="EC" id="2.7.7.41"/>
    </reaction>
</comment>
<dbReference type="RefSeq" id="WP_095334532.1">
    <property type="nucleotide sequence ID" value="NZ_NQNY01000002.1"/>
</dbReference>
<feature type="transmembrane region" description="Helical" evidence="19">
    <location>
        <begin position="233"/>
        <end position="252"/>
    </location>
</feature>
<keyword evidence="14" id="KW-0443">Lipid metabolism</keyword>
<evidence type="ECO:0000256" key="18">
    <source>
        <dbReference type="RuleBase" id="RU003938"/>
    </source>
</evidence>
<evidence type="ECO:0000256" key="2">
    <source>
        <dbReference type="ARBA" id="ARBA00004651"/>
    </source>
</evidence>
<comment type="similarity">
    <text evidence="5 18">Belongs to the CDS family.</text>
</comment>
<dbReference type="EMBL" id="NQNY01000002">
    <property type="protein sequence ID" value="PAK21699.1"/>
    <property type="molecule type" value="Genomic_DNA"/>
</dbReference>
<dbReference type="GO" id="GO:0005886">
    <property type="term" value="C:plasma membrane"/>
    <property type="evidence" value="ECO:0007669"/>
    <property type="project" value="UniProtKB-SubCell"/>
</dbReference>
<dbReference type="UniPathway" id="UPA00557">
    <property type="reaction ID" value="UER00614"/>
</dbReference>